<reference evidence="3" key="2">
    <citation type="submission" date="2023-02" db="EMBL/GenBank/DDBJ databases">
        <authorList>
            <person name="Rayyan A."/>
            <person name="Meyer T."/>
            <person name="Kyndt J.A."/>
        </authorList>
    </citation>
    <scope>NUCLEOTIDE SEQUENCE</scope>
    <source>
        <strain evidence="3">DSM 9987</strain>
    </source>
</reference>
<accession>A0ABT5J5C9</accession>
<dbReference type="InterPro" id="IPR025538">
    <property type="entry name" value="DUF4424"/>
</dbReference>
<dbReference type="Gene3D" id="2.60.40.3680">
    <property type="match status" value="2"/>
</dbReference>
<reference evidence="3" key="1">
    <citation type="journal article" date="2023" name="Microbiol Resour">
        <title>Genome Sequences of Rhodoplanes serenus and Two Thermotolerant Strains, Rhodoplanes tepidamans and 'Rhodoplanes cryptolactis,' Further Refine the Genus.</title>
        <authorList>
            <person name="Rayyan A.A."/>
            <person name="Kyndt J.A."/>
        </authorList>
    </citation>
    <scope>NUCLEOTIDE SEQUENCE</scope>
    <source>
        <strain evidence="3">DSM 9987</strain>
    </source>
</reference>
<feature type="domain" description="DUF4424" evidence="2">
    <location>
        <begin position="22"/>
        <end position="331"/>
    </location>
</feature>
<comment type="caution">
    <text evidence="3">The sequence shown here is derived from an EMBL/GenBank/DDBJ whole genome shotgun (WGS) entry which is preliminary data.</text>
</comment>
<proteinExistence type="predicted"/>
<organism evidence="3 4">
    <name type="scientific">Rhodoplanes tepidamans</name>
    <name type="common">Rhodoplanes cryptolactis</name>
    <dbReference type="NCBI Taxonomy" id="200616"/>
    <lineage>
        <taxon>Bacteria</taxon>
        <taxon>Pseudomonadati</taxon>
        <taxon>Pseudomonadota</taxon>
        <taxon>Alphaproteobacteria</taxon>
        <taxon>Hyphomicrobiales</taxon>
        <taxon>Nitrobacteraceae</taxon>
        <taxon>Rhodoplanes</taxon>
    </lineage>
</organism>
<evidence type="ECO:0000259" key="2">
    <source>
        <dbReference type="Pfam" id="PF14415"/>
    </source>
</evidence>
<keyword evidence="1" id="KW-0732">Signal</keyword>
<protein>
    <submittedName>
        <fullName evidence="3">DUF4424 domain-containing protein</fullName>
    </submittedName>
</protein>
<dbReference type="RefSeq" id="WP_272775708.1">
    <property type="nucleotide sequence ID" value="NZ_JAQQLI010000004.1"/>
</dbReference>
<evidence type="ECO:0000313" key="3">
    <source>
        <dbReference type="EMBL" id="MDC7784858.1"/>
    </source>
</evidence>
<dbReference type="EMBL" id="JAQQLI010000004">
    <property type="protein sequence ID" value="MDC7784858.1"/>
    <property type="molecule type" value="Genomic_DNA"/>
</dbReference>
<keyword evidence="4" id="KW-1185">Reference proteome</keyword>
<evidence type="ECO:0000313" key="4">
    <source>
        <dbReference type="Proteomes" id="UP001165652"/>
    </source>
</evidence>
<feature type="signal peptide" evidence="1">
    <location>
        <begin position="1"/>
        <end position="22"/>
    </location>
</feature>
<evidence type="ECO:0000256" key="1">
    <source>
        <dbReference type="SAM" id="SignalP"/>
    </source>
</evidence>
<name>A0ABT5J5C9_RHOTP</name>
<sequence length="340" mass="36988">MRTTVLTIAAACAVALAAPVRANDSTAELATGGLVFVKNDAVEMTSEDLFVSAAEIRVLYRFTNTADRDVTVHVAFPMPEIKVDGPDWNVAVPTEDPVNLLGFVTTVNGKPVTTAVEQRVTGPDGVDRTALLQGLGVPLAPHLRSTGDALDRLPPARWDELVTLGLAYVDEYDAGKGMERHLAPRWSLKTTFYWQQTFPARAETVIAHRYQPSVGLSVQTSLGAPSMAREPEVAEQVKTYCVERDLMATLDRARKAAGSDFGPPYSEQRIDYVLTTGANWSGPIRDFRLVVDKGDPDSLVSFCGTGVKKIGPTTFEMRKTDFTPSGDLAVLILKRIRPEP</sequence>
<gene>
    <name evidence="3" type="ORF">PQJ73_04110</name>
</gene>
<dbReference type="Proteomes" id="UP001165652">
    <property type="component" value="Unassembled WGS sequence"/>
</dbReference>
<dbReference type="Pfam" id="PF14415">
    <property type="entry name" value="DUF4424"/>
    <property type="match status" value="1"/>
</dbReference>
<feature type="chain" id="PRO_5045173602" evidence="1">
    <location>
        <begin position="23"/>
        <end position="340"/>
    </location>
</feature>